<sequence length="98" mass="10569">MPKFKKKWRVGPPQNPYQTLMQHASRRSGKKGGRASTPPRTIPGHILSTWGGALGQGGSPPKHLVPMLMGTRASSPQLWPVVVGVCGQGAYRNLEAPF</sequence>
<feature type="compositionally biased region" description="Basic residues" evidence="1">
    <location>
        <begin position="24"/>
        <end position="33"/>
    </location>
</feature>
<feature type="non-terminal residue" evidence="2">
    <location>
        <position position="98"/>
    </location>
</feature>
<feature type="region of interest" description="Disordered" evidence="1">
    <location>
        <begin position="1"/>
        <end position="58"/>
    </location>
</feature>
<evidence type="ECO:0000313" key="2">
    <source>
        <dbReference type="EMBL" id="CAI9537265.1"/>
    </source>
</evidence>
<gene>
    <name evidence="2" type="ORF">SPARVUS_LOCUS1181153</name>
</gene>
<accession>A0ABN9ASP4</accession>
<dbReference type="Proteomes" id="UP001162483">
    <property type="component" value="Unassembled WGS sequence"/>
</dbReference>
<evidence type="ECO:0000313" key="3">
    <source>
        <dbReference type="Proteomes" id="UP001162483"/>
    </source>
</evidence>
<comment type="caution">
    <text evidence="2">The sequence shown here is derived from an EMBL/GenBank/DDBJ whole genome shotgun (WGS) entry which is preliminary data.</text>
</comment>
<proteinExistence type="predicted"/>
<evidence type="ECO:0000256" key="1">
    <source>
        <dbReference type="SAM" id="MobiDB-lite"/>
    </source>
</evidence>
<keyword evidence="3" id="KW-1185">Reference proteome</keyword>
<organism evidence="2 3">
    <name type="scientific">Staurois parvus</name>
    <dbReference type="NCBI Taxonomy" id="386267"/>
    <lineage>
        <taxon>Eukaryota</taxon>
        <taxon>Metazoa</taxon>
        <taxon>Chordata</taxon>
        <taxon>Craniata</taxon>
        <taxon>Vertebrata</taxon>
        <taxon>Euteleostomi</taxon>
        <taxon>Amphibia</taxon>
        <taxon>Batrachia</taxon>
        <taxon>Anura</taxon>
        <taxon>Neobatrachia</taxon>
        <taxon>Ranoidea</taxon>
        <taxon>Ranidae</taxon>
        <taxon>Staurois</taxon>
    </lineage>
</organism>
<reference evidence="2" key="1">
    <citation type="submission" date="2023-05" db="EMBL/GenBank/DDBJ databases">
        <authorList>
            <person name="Stuckert A."/>
        </authorList>
    </citation>
    <scope>NUCLEOTIDE SEQUENCE</scope>
</reference>
<name>A0ABN9ASP4_9NEOB</name>
<protein>
    <submittedName>
        <fullName evidence="2">Uncharacterized protein</fullName>
    </submittedName>
</protein>
<dbReference type="EMBL" id="CATNWA010000532">
    <property type="protein sequence ID" value="CAI9537265.1"/>
    <property type="molecule type" value="Genomic_DNA"/>
</dbReference>